<dbReference type="InterPro" id="IPR020924">
    <property type="entry name" value="Ribosomal_eS6_arc"/>
</dbReference>
<keyword evidence="2 4" id="KW-0689">Ribosomal protein</keyword>
<sequence>MSQQAAGPRMVVSDPSTRKASTVQLTPQQFRLLVGKKIGDVVDGSAFGVKGFLRITGGSDKDGFPMRGDVSGPRRVRLLLSGGVGFHPKRKPPSKRKKTRNKRPVRGVRKRVSVRGNMISEAIAQVNVVLTTKGE</sequence>
<gene>
    <name evidence="4" type="primary">rps6e</name>
    <name evidence="6" type="ORF">ENM31_01300</name>
</gene>
<dbReference type="InterPro" id="IPR018282">
    <property type="entry name" value="Ribosomal_eS6_CS"/>
</dbReference>
<evidence type="ECO:0000313" key="6">
    <source>
        <dbReference type="EMBL" id="HHM43921.1"/>
    </source>
</evidence>
<evidence type="ECO:0000256" key="5">
    <source>
        <dbReference type="SAM" id="MobiDB-lite"/>
    </source>
</evidence>
<keyword evidence="3 4" id="KW-0687">Ribonucleoprotein</keyword>
<feature type="region of interest" description="Disordered" evidence="5">
    <location>
        <begin position="83"/>
        <end position="108"/>
    </location>
</feature>
<dbReference type="GO" id="GO:1990904">
    <property type="term" value="C:ribonucleoprotein complex"/>
    <property type="evidence" value="ECO:0007669"/>
    <property type="project" value="UniProtKB-KW"/>
</dbReference>
<dbReference type="Pfam" id="PF01092">
    <property type="entry name" value="Ribosomal_S6e"/>
    <property type="match status" value="2"/>
</dbReference>
<feature type="region of interest" description="Disordered" evidence="5">
    <location>
        <begin position="1"/>
        <end position="23"/>
    </location>
</feature>
<feature type="compositionally biased region" description="Basic residues" evidence="5">
    <location>
        <begin position="87"/>
        <end position="108"/>
    </location>
</feature>
<dbReference type="PANTHER" id="PTHR11502">
    <property type="entry name" value="40S RIBOSOMAL PROTEIN S6"/>
    <property type="match status" value="1"/>
</dbReference>
<dbReference type="GO" id="GO:0005840">
    <property type="term" value="C:ribosome"/>
    <property type="evidence" value="ECO:0007669"/>
    <property type="project" value="UniProtKB-KW"/>
</dbReference>
<feature type="compositionally biased region" description="Polar residues" evidence="5">
    <location>
        <begin position="14"/>
        <end position="23"/>
    </location>
</feature>
<protein>
    <recommendedName>
        <fullName evidence="4">Small ribosomal subunit protein eS6</fullName>
    </recommendedName>
</protein>
<evidence type="ECO:0000256" key="1">
    <source>
        <dbReference type="ARBA" id="ARBA00009312"/>
    </source>
</evidence>
<accession>A0A7J3VRU3</accession>
<dbReference type="SMART" id="SM01405">
    <property type="entry name" value="Ribosomal_S6e"/>
    <property type="match status" value="1"/>
</dbReference>
<proteinExistence type="inferred from homology"/>
<organism evidence="6">
    <name type="scientific">Caldiarchaeum subterraneum</name>
    <dbReference type="NCBI Taxonomy" id="311458"/>
    <lineage>
        <taxon>Archaea</taxon>
        <taxon>Nitrososphaerota</taxon>
        <taxon>Candidatus Caldarchaeales</taxon>
        <taxon>Candidatus Caldarchaeaceae</taxon>
        <taxon>Candidatus Caldarchaeum</taxon>
    </lineage>
</organism>
<evidence type="ECO:0000256" key="4">
    <source>
        <dbReference type="HAMAP-Rule" id="MF_00512"/>
    </source>
</evidence>
<evidence type="ECO:0000256" key="3">
    <source>
        <dbReference type="ARBA" id="ARBA00023274"/>
    </source>
</evidence>
<reference evidence="6" key="1">
    <citation type="journal article" date="2020" name="mSystems">
        <title>Genome- and Community-Level Interaction Insights into Carbon Utilization and Element Cycling Functions of Hydrothermarchaeota in Hydrothermal Sediment.</title>
        <authorList>
            <person name="Zhou Z."/>
            <person name="Liu Y."/>
            <person name="Xu W."/>
            <person name="Pan J."/>
            <person name="Luo Z.H."/>
            <person name="Li M."/>
        </authorList>
    </citation>
    <scope>NUCLEOTIDE SEQUENCE [LARGE SCALE GENOMIC DNA]</scope>
    <source>
        <strain evidence="6">SpSt-1074</strain>
    </source>
</reference>
<dbReference type="GO" id="GO:0006412">
    <property type="term" value="P:translation"/>
    <property type="evidence" value="ECO:0007669"/>
    <property type="project" value="UniProtKB-UniRule"/>
</dbReference>
<evidence type="ECO:0000256" key="2">
    <source>
        <dbReference type="ARBA" id="ARBA00022980"/>
    </source>
</evidence>
<dbReference type="InterPro" id="IPR001377">
    <property type="entry name" value="Ribosomal_eS6"/>
</dbReference>
<comment type="similarity">
    <text evidence="1 4">Belongs to the eukaryotic ribosomal protein eS6 family.</text>
</comment>
<dbReference type="AlphaFoldDB" id="A0A7J3VRU3"/>
<comment type="caution">
    <text evidence="6">The sequence shown here is derived from an EMBL/GenBank/DDBJ whole genome shotgun (WGS) entry which is preliminary data.</text>
</comment>
<dbReference type="PROSITE" id="PS00578">
    <property type="entry name" value="RIBOSOMAL_S6E"/>
    <property type="match status" value="1"/>
</dbReference>
<dbReference type="HAMAP" id="MF_00512">
    <property type="entry name" value="Ribosomal_eS6"/>
    <property type="match status" value="1"/>
</dbReference>
<dbReference type="EMBL" id="DRXH01000047">
    <property type="protein sequence ID" value="HHM43921.1"/>
    <property type="molecule type" value="Genomic_DNA"/>
</dbReference>
<dbReference type="GO" id="GO:0003735">
    <property type="term" value="F:structural constituent of ribosome"/>
    <property type="evidence" value="ECO:0007669"/>
    <property type="project" value="InterPro"/>
</dbReference>
<name>A0A7J3VRU3_CALS0</name>